<accession>A0A110B0L2</accession>
<name>A0A110B0L2_9SPHI</name>
<dbReference type="Proteomes" id="UP000218263">
    <property type="component" value="Chromosome"/>
</dbReference>
<sequence length="191" mass="22298">MIIIEKGAKVNLPKEYHLVNNICAHLYDHITEILADSYYSEMRSTNIVFGEDEELKKKFIEKKELALDILKSSNKNDDLEIVLTKHIVMSIISDMVNFIYESMIIAQKGKMSVAFALVRKPFTDQLLILEQILVDRKDFIDRFFHKGNPEDYDPSSHKLNKKQIIKNALSKLELSVFDPELIFELREESKY</sequence>
<protein>
    <submittedName>
        <fullName evidence="1">Uncharacterized protein</fullName>
    </submittedName>
</protein>
<keyword evidence="2" id="KW-1185">Reference proteome</keyword>
<reference evidence="1 2" key="1">
    <citation type="submission" date="2015-12" db="EMBL/GenBank/DDBJ databases">
        <title>Genome sequence of Mucilaginibacter gotjawali.</title>
        <authorList>
            <person name="Lee J.S."/>
            <person name="Lee K.C."/>
            <person name="Kim K.K."/>
            <person name="Lee B.W."/>
        </authorList>
    </citation>
    <scope>NUCLEOTIDE SEQUENCE [LARGE SCALE GENOMIC DNA]</scope>
    <source>
        <strain evidence="1 2">SA3-7</strain>
    </source>
</reference>
<dbReference type="AlphaFoldDB" id="A0A110B0L2"/>
<gene>
    <name evidence="1" type="ORF">MgSA37_00550</name>
</gene>
<evidence type="ECO:0000313" key="2">
    <source>
        <dbReference type="Proteomes" id="UP000218263"/>
    </source>
</evidence>
<proteinExistence type="predicted"/>
<dbReference type="RefSeq" id="WP_096349723.1">
    <property type="nucleotide sequence ID" value="NZ_AP017313.1"/>
</dbReference>
<dbReference type="EMBL" id="AP017313">
    <property type="protein sequence ID" value="BAU52393.1"/>
    <property type="molecule type" value="Genomic_DNA"/>
</dbReference>
<organism evidence="1 2">
    <name type="scientific">Mucilaginibacter gotjawali</name>
    <dbReference type="NCBI Taxonomy" id="1550579"/>
    <lineage>
        <taxon>Bacteria</taxon>
        <taxon>Pseudomonadati</taxon>
        <taxon>Bacteroidota</taxon>
        <taxon>Sphingobacteriia</taxon>
        <taxon>Sphingobacteriales</taxon>
        <taxon>Sphingobacteriaceae</taxon>
        <taxon>Mucilaginibacter</taxon>
    </lineage>
</organism>
<dbReference type="KEGG" id="mgot:MgSA37_00550"/>
<evidence type="ECO:0000313" key="1">
    <source>
        <dbReference type="EMBL" id="BAU52393.1"/>
    </source>
</evidence>
<dbReference type="OrthoDB" id="2111564at2"/>